<name>A0AAN9YL87_9PEZI</name>
<dbReference type="PRINTS" id="PR00469">
    <property type="entry name" value="PNDRDTASEII"/>
</dbReference>
<proteinExistence type="inferred from homology"/>
<dbReference type="Pfam" id="PF08241">
    <property type="entry name" value="Methyltransf_11"/>
    <property type="match status" value="1"/>
</dbReference>
<dbReference type="PRINTS" id="PR00368">
    <property type="entry name" value="FADPNR"/>
</dbReference>
<reference evidence="6 7" key="1">
    <citation type="journal article" date="2023" name="PLoS ONE">
        <title>Cytospora paraplurivora sp. nov. isolated from orchards with fruit tree decline syndrome in Ontario, Canada.</title>
        <authorList>
            <person name="Ilyukhin E."/>
            <person name="Nguyen H.D.T."/>
            <person name="Castle A.J."/>
            <person name="Ellouze W."/>
        </authorList>
    </citation>
    <scope>NUCLEOTIDE SEQUENCE [LARGE SCALE GENOMIC DNA]</scope>
    <source>
        <strain evidence="6 7">FDS-564</strain>
    </source>
</reference>
<comment type="similarity">
    <text evidence="1">Belongs to the class-II pyridine nucleotide-disulfide oxidoreductase family.</text>
</comment>
<keyword evidence="7" id="KW-1185">Reference proteome</keyword>
<dbReference type="Proteomes" id="UP001320245">
    <property type="component" value="Unassembled WGS sequence"/>
</dbReference>
<dbReference type="InterPro" id="IPR023753">
    <property type="entry name" value="FAD/NAD-binding_dom"/>
</dbReference>
<dbReference type="Gene3D" id="3.50.50.60">
    <property type="entry name" value="FAD/NAD(P)-binding domain"/>
    <property type="match status" value="3"/>
</dbReference>
<protein>
    <submittedName>
        <fullName evidence="6">Uncharacterized protein</fullName>
    </submittedName>
</protein>
<dbReference type="EMBL" id="JAJSPL020000006">
    <property type="protein sequence ID" value="KAK7746480.1"/>
    <property type="molecule type" value="Genomic_DNA"/>
</dbReference>
<dbReference type="GO" id="GO:0097237">
    <property type="term" value="P:cellular response to toxic substance"/>
    <property type="evidence" value="ECO:0007669"/>
    <property type="project" value="UniProtKB-ARBA"/>
</dbReference>
<dbReference type="GO" id="GO:0008757">
    <property type="term" value="F:S-adenosylmethionine-dependent methyltransferase activity"/>
    <property type="evidence" value="ECO:0007669"/>
    <property type="project" value="InterPro"/>
</dbReference>
<feature type="domain" description="FAD/NAD(P)-binding" evidence="4">
    <location>
        <begin position="286"/>
        <end position="373"/>
    </location>
</feature>
<dbReference type="SUPFAM" id="SSF53335">
    <property type="entry name" value="S-adenosyl-L-methionine-dependent methyltransferases"/>
    <property type="match status" value="1"/>
</dbReference>
<keyword evidence="2" id="KW-0285">Flavoprotein</keyword>
<evidence type="ECO:0000313" key="6">
    <source>
        <dbReference type="EMBL" id="KAK7746480.1"/>
    </source>
</evidence>
<organism evidence="6 7">
    <name type="scientific">Cytospora paraplurivora</name>
    <dbReference type="NCBI Taxonomy" id="2898453"/>
    <lineage>
        <taxon>Eukaryota</taxon>
        <taxon>Fungi</taxon>
        <taxon>Dikarya</taxon>
        <taxon>Ascomycota</taxon>
        <taxon>Pezizomycotina</taxon>
        <taxon>Sordariomycetes</taxon>
        <taxon>Sordariomycetidae</taxon>
        <taxon>Diaporthales</taxon>
        <taxon>Cytosporaceae</taxon>
        <taxon>Cytospora</taxon>
    </lineage>
</organism>
<accession>A0AAN9YL87</accession>
<keyword evidence="3" id="KW-0560">Oxidoreductase</keyword>
<evidence type="ECO:0000256" key="1">
    <source>
        <dbReference type="ARBA" id="ARBA00009333"/>
    </source>
</evidence>
<dbReference type="SUPFAM" id="SSF51905">
    <property type="entry name" value="FAD/NAD(P)-binding domain"/>
    <property type="match status" value="1"/>
</dbReference>
<dbReference type="Pfam" id="PF07992">
    <property type="entry name" value="Pyr_redox_2"/>
    <property type="match status" value="1"/>
</dbReference>
<dbReference type="PANTHER" id="PTHR48105">
    <property type="entry name" value="THIOREDOXIN REDUCTASE 1-RELATED-RELATED"/>
    <property type="match status" value="1"/>
</dbReference>
<dbReference type="InterPro" id="IPR029063">
    <property type="entry name" value="SAM-dependent_MTases_sf"/>
</dbReference>
<evidence type="ECO:0000259" key="4">
    <source>
        <dbReference type="Pfam" id="PF07992"/>
    </source>
</evidence>
<dbReference type="AlphaFoldDB" id="A0AAN9YL87"/>
<comment type="caution">
    <text evidence="6">The sequence shown here is derived from an EMBL/GenBank/DDBJ whole genome shotgun (WGS) entry which is preliminary data.</text>
</comment>
<feature type="domain" description="Methyltransferase type 11" evidence="5">
    <location>
        <begin position="53"/>
        <end position="163"/>
    </location>
</feature>
<evidence type="ECO:0000313" key="7">
    <source>
        <dbReference type="Proteomes" id="UP001320245"/>
    </source>
</evidence>
<gene>
    <name evidence="6" type="ORF">SLS53_002439</name>
</gene>
<dbReference type="InterPro" id="IPR050097">
    <property type="entry name" value="Ferredoxin-NADP_redctase_2"/>
</dbReference>
<evidence type="ECO:0000256" key="3">
    <source>
        <dbReference type="ARBA" id="ARBA00023002"/>
    </source>
</evidence>
<evidence type="ECO:0000256" key="2">
    <source>
        <dbReference type="ARBA" id="ARBA00022630"/>
    </source>
</evidence>
<dbReference type="InterPro" id="IPR036188">
    <property type="entry name" value="FAD/NAD-bd_sf"/>
</dbReference>
<dbReference type="InterPro" id="IPR013216">
    <property type="entry name" value="Methyltransf_11"/>
</dbReference>
<dbReference type="GO" id="GO:0016491">
    <property type="term" value="F:oxidoreductase activity"/>
    <property type="evidence" value="ECO:0007669"/>
    <property type="project" value="UniProtKB-KW"/>
</dbReference>
<dbReference type="Gene3D" id="3.40.50.150">
    <property type="entry name" value="Vaccinia Virus protein VP39"/>
    <property type="match status" value="1"/>
</dbReference>
<evidence type="ECO:0000259" key="5">
    <source>
        <dbReference type="Pfam" id="PF08241"/>
    </source>
</evidence>
<dbReference type="CDD" id="cd02440">
    <property type="entry name" value="AdoMet_MTases"/>
    <property type="match status" value="1"/>
</dbReference>
<sequence>MPPPTQLIDRGEWSTFAPAFMQLAAQGPGVAPAQAMAERVNEILPFSSARLIVDMGCGPGQITAAILQGYSAELPTATRIIGADNNPQMLSQYAARRQKELDSGHEYWTRVETATTDIHDCAEFANDSVTHMLAGFVVFLVPEPVKAVEAIKLKLAPGGVFAFSSWESSEWQDLMYYPKKVRADLVMPSPPPDWTQPDSVRQHLQKVGFQDIEVVHAEGYLPFTDYEEICRFILMKMPLAARVVAQMSDEEVLQTHALMVSDLKAKYPTVPAKMLGGHNVAPSPLYDVLVVGGGPAGLSAALTLSRALHSVVVFDSGVYRNQKAQFMHTVPTWDHRSPAEYRAAARQELSTRYNTVTFHEAEVSNITKNNNGLFEASTVDSLVWKVSSAGVLAVGDLAAVGPALHIARQVQALVGIVNVYTNGSEELASAIQASIPAHHKSDIKTDARHIARLTKEHEGSQVTLHFAGISEPSQEGFLAHKPGIVLTGPFSGQLGLELTPEGDIKTMLPGGQTSKEGVFAVGDCGTKLKTIANAVATGSNAAAFVSAQVQAMLPI</sequence>